<evidence type="ECO:0000313" key="4">
    <source>
        <dbReference type="Proteomes" id="UP000018144"/>
    </source>
</evidence>
<dbReference type="PANTHER" id="PTHR33048:SF47">
    <property type="entry name" value="INTEGRAL MEMBRANE PROTEIN-RELATED"/>
    <property type="match status" value="1"/>
</dbReference>
<sequence length="392" mass="44669">MRYPNDIYYDKFQLPIFLTILTVLWVVVGARLWAFRKHHPGWKSFRGISMTLTVGAAIICTLYVGLLIACYFINARILNIRDYTGQDGKERKPSTYTDEEVNTVIHSSVQLFILMFCERILLVAGLWMVKFAFVALFLETREALGKIWRRLLYFTALTILVTFVIGIWSICQDMLRQWFQPSPTQVREKELYVNGMRFTALEPSNEFVLLVSNIVTDLQLVTIGCRTVISLNRPISAASLIVIMVFITISVAISRLVLNAVNMHLAEYSSHGTIPLQLLAEMEVFVASVISCLPGLRVYFRERRLRDARSPQTVPENTVIVMEETGQWMEEGGDRWRGGHNGHNRTWRDSGNDAGVQKGPGFEEVVKGNQVTGKMKKKKKKIEIRSEAKAAK</sequence>
<protein>
    <submittedName>
        <fullName evidence="3">Uncharacterized protein</fullName>
    </submittedName>
</protein>
<keyword evidence="4" id="KW-1185">Reference proteome</keyword>
<feature type="region of interest" description="Disordered" evidence="1">
    <location>
        <begin position="331"/>
        <end position="392"/>
    </location>
</feature>
<gene>
    <name evidence="3" type="ORF">PCON_09720</name>
</gene>
<keyword evidence="2" id="KW-0472">Membrane</keyword>
<accession>U4LF61</accession>
<dbReference type="EMBL" id="HF935513">
    <property type="protein sequence ID" value="CCX10127.1"/>
    <property type="molecule type" value="Genomic_DNA"/>
</dbReference>
<feature type="transmembrane region" description="Helical" evidence="2">
    <location>
        <begin position="47"/>
        <end position="74"/>
    </location>
</feature>
<proteinExistence type="predicted"/>
<feature type="transmembrane region" description="Helical" evidence="2">
    <location>
        <begin position="237"/>
        <end position="258"/>
    </location>
</feature>
<dbReference type="OrthoDB" id="5374317at2759"/>
<feature type="transmembrane region" description="Helical" evidence="2">
    <location>
        <begin position="120"/>
        <end position="139"/>
    </location>
</feature>
<dbReference type="Proteomes" id="UP000018144">
    <property type="component" value="Unassembled WGS sequence"/>
</dbReference>
<name>U4LF61_PYROM</name>
<dbReference type="InterPro" id="IPR052337">
    <property type="entry name" value="SAT4-like"/>
</dbReference>
<evidence type="ECO:0000256" key="2">
    <source>
        <dbReference type="SAM" id="Phobius"/>
    </source>
</evidence>
<keyword evidence="2" id="KW-1133">Transmembrane helix</keyword>
<keyword evidence="2" id="KW-0812">Transmembrane</keyword>
<evidence type="ECO:0000256" key="1">
    <source>
        <dbReference type="SAM" id="MobiDB-lite"/>
    </source>
</evidence>
<evidence type="ECO:0000313" key="3">
    <source>
        <dbReference type="EMBL" id="CCX10127.1"/>
    </source>
</evidence>
<organism evidence="3 4">
    <name type="scientific">Pyronema omphalodes (strain CBS 100304)</name>
    <name type="common">Pyronema confluens</name>
    <dbReference type="NCBI Taxonomy" id="1076935"/>
    <lineage>
        <taxon>Eukaryota</taxon>
        <taxon>Fungi</taxon>
        <taxon>Dikarya</taxon>
        <taxon>Ascomycota</taxon>
        <taxon>Pezizomycotina</taxon>
        <taxon>Pezizomycetes</taxon>
        <taxon>Pezizales</taxon>
        <taxon>Pyronemataceae</taxon>
        <taxon>Pyronema</taxon>
    </lineage>
</organism>
<feature type="transmembrane region" description="Helical" evidence="2">
    <location>
        <begin position="151"/>
        <end position="170"/>
    </location>
</feature>
<dbReference type="AlphaFoldDB" id="U4LF61"/>
<feature type="compositionally biased region" description="Basic and acidic residues" evidence="1">
    <location>
        <begin position="383"/>
        <end position="392"/>
    </location>
</feature>
<feature type="transmembrane region" description="Helical" evidence="2">
    <location>
        <begin position="278"/>
        <end position="300"/>
    </location>
</feature>
<reference evidence="3 4" key="1">
    <citation type="journal article" date="2013" name="PLoS Genet.">
        <title>The genome and development-dependent transcriptomes of Pyronema confluens: a window into fungal evolution.</title>
        <authorList>
            <person name="Traeger S."/>
            <person name="Altegoer F."/>
            <person name="Freitag M."/>
            <person name="Gabaldon T."/>
            <person name="Kempken F."/>
            <person name="Kumar A."/>
            <person name="Marcet-Houben M."/>
            <person name="Poggeler S."/>
            <person name="Stajich J.E."/>
            <person name="Nowrousian M."/>
        </authorList>
    </citation>
    <scope>NUCLEOTIDE SEQUENCE [LARGE SCALE GENOMIC DNA]</scope>
    <source>
        <strain evidence="4">CBS 100304</strain>
        <tissue evidence="3">Vegetative mycelium</tissue>
    </source>
</reference>
<dbReference type="PANTHER" id="PTHR33048">
    <property type="entry name" value="PTH11-LIKE INTEGRAL MEMBRANE PROTEIN (AFU_ORTHOLOGUE AFUA_5G11245)"/>
    <property type="match status" value="1"/>
</dbReference>
<feature type="transmembrane region" description="Helical" evidence="2">
    <location>
        <begin position="12"/>
        <end position="35"/>
    </location>
</feature>